<accession>A0A4R4AD89</accession>
<keyword evidence="1" id="KW-0812">Transmembrane</keyword>
<dbReference type="GO" id="GO:0009390">
    <property type="term" value="C:dimethyl sulfoxide reductase complex"/>
    <property type="evidence" value="ECO:0007669"/>
    <property type="project" value="TreeGrafter"/>
</dbReference>
<dbReference type="RefSeq" id="WP_132229075.1">
    <property type="nucleotide sequence ID" value="NZ_NRRH01000020.1"/>
</dbReference>
<feature type="transmembrane region" description="Helical" evidence="1">
    <location>
        <begin position="88"/>
        <end position="111"/>
    </location>
</feature>
<feature type="transmembrane region" description="Helical" evidence="1">
    <location>
        <begin position="43"/>
        <end position="67"/>
    </location>
</feature>
<keyword evidence="1" id="KW-0472">Membrane</keyword>
<keyword evidence="1" id="KW-1133">Transmembrane helix</keyword>
<protein>
    <submittedName>
        <fullName evidence="2">DMSO reductase anchor subunit</fullName>
    </submittedName>
</protein>
<feature type="transmembrane region" description="Helical" evidence="1">
    <location>
        <begin position="161"/>
        <end position="181"/>
    </location>
</feature>
<dbReference type="InterPro" id="IPR007059">
    <property type="entry name" value="DmsC"/>
</dbReference>
<dbReference type="Proteomes" id="UP000295247">
    <property type="component" value="Unassembled WGS sequence"/>
</dbReference>
<organism evidence="2 3">
    <name type="scientific">Marichromatium gracile</name>
    <name type="common">Chromatium gracile</name>
    <dbReference type="NCBI Taxonomy" id="1048"/>
    <lineage>
        <taxon>Bacteria</taxon>
        <taxon>Pseudomonadati</taxon>
        <taxon>Pseudomonadota</taxon>
        <taxon>Gammaproteobacteria</taxon>
        <taxon>Chromatiales</taxon>
        <taxon>Chromatiaceae</taxon>
        <taxon>Marichromatium</taxon>
    </lineage>
</organism>
<gene>
    <name evidence="2" type="ORF">EDC29_103214</name>
</gene>
<name>A0A4R4AD89_MARGR</name>
<dbReference type="PANTHER" id="PTHR38095">
    <property type="entry name" value="ANAEROBIC DIMETHYL SULFOXIDE REDUCTASE CHAIN YNFH"/>
    <property type="match status" value="1"/>
</dbReference>
<sequence length="324" mass="35186">MHPAFSVILLTTLLGAGQGLFLAMFTGQLYAIAHFLPLQTSGFYASGSLLALSLLLGGLAASFFHLGRPERAWRAASCWRTSWLSREVIVLPLTMGLVAAYALTHLLGWTAPWFRVGALAVDLSLILGVLGTLASLALFVCTAMIYAAVRFLEEWHSPLTVSNFLLLGSASGFMLAAAYSAWLGNPLVGFFGTWAVILTLAAALSRGAHLLRNARLEHRSTVQSAIGVRHSALQQKAQGATGGSFNTREFFHGRSARTLRWVRAFFLLTVFPLPVVLIALAHAEVSSTLALTAFAVQFVGLLAERWYFFAEARHPQNLYYQSVS</sequence>
<dbReference type="GO" id="GO:0009389">
    <property type="term" value="F:dimethyl sulfoxide reductase activity"/>
    <property type="evidence" value="ECO:0007669"/>
    <property type="project" value="TreeGrafter"/>
</dbReference>
<feature type="transmembrane region" description="Helical" evidence="1">
    <location>
        <begin position="123"/>
        <end position="149"/>
    </location>
</feature>
<evidence type="ECO:0000256" key="1">
    <source>
        <dbReference type="SAM" id="Phobius"/>
    </source>
</evidence>
<evidence type="ECO:0000313" key="2">
    <source>
        <dbReference type="EMBL" id="TCW37017.1"/>
    </source>
</evidence>
<dbReference type="PANTHER" id="PTHR38095:SF1">
    <property type="entry name" value="ANAEROBIC DIMETHYL SULFOXIDE REDUCTASE CHAIN YNFH"/>
    <property type="match status" value="1"/>
</dbReference>
<dbReference type="AlphaFoldDB" id="A0A4R4AD89"/>
<dbReference type="EMBL" id="SMDC01000003">
    <property type="protein sequence ID" value="TCW37017.1"/>
    <property type="molecule type" value="Genomic_DNA"/>
</dbReference>
<evidence type="ECO:0000313" key="3">
    <source>
        <dbReference type="Proteomes" id="UP000295247"/>
    </source>
</evidence>
<dbReference type="Pfam" id="PF04976">
    <property type="entry name" value="DmsC"/>
    <property type="match status" value="1"/>
</dbReference>
<feature type="transmembrane region" description="Helical" evidence="1">
    <location>
        <begin position="187"/>
        <end position="205"/>
    </location>
</feature>
<feature type="transmembrane region" description="Helical" evidence="1">
    <location>
        <begin position="289"/>
        <end position="308"/>
    </location>
</feature>
<dbReference type="GO" id="GO:0019645">
    <property type="term" value="P:anaerobic electron transport chain"/>
    <property type="evidence" value="ECO:0007669"/>
    <property type="project" value="InterPro"/>
</dbReference>
<comment type="caution">
    <text evidence="2">The sequence shown here is derived from an EMBL/GenBank/DDBJ whole genome shotgun (WGS) entry which is preliminary data.</text>
</comment>
<feature type="transmembrane region" description="Helical" evidence="1">
    <location>
        <begin position="264"/>
        <end position="283"/>
    </location>
</feature>
<dbReference type="GO" id="GO:0005886">
    <property type="term" value="C:plasma membrane"/>
    <property type="evidence" value="ECO:0007669"/>
    <property type="project" value="TreeGrafter"/>
</dbReference>
<proteinExistence type="predicted"/>
<reference evidence="2 3" key="1">
    <citation type="submission" date="2019-03" db="EMBL/GenBank/DDBJ databases">
        <title>Genomic Encyclopedia of Type Strains, Phase IV (KMG-IV): sequencing the most valuable type-strain genomes for metagenomic binning, comparative biology and taxonomic classification.</title>
        <authorList>
            <person name="Goeker M."/>
        </authorList>
    </citation>
    <scope>NUCLEOTIDE SEQUENCE [LARGE SCALE GENOMIC DNA]</scope>
    <source>
        <strain evidence="2 3">DSM 203</strain>
    </source>
</reference>